<dbReference type="EMBL" id="JAJJPB010000029">
    <property type="protein sequence ID" value="MCC9296351.1"/>
    <property type="molecule type" value="Genomic_DNA"/>
</dbReference>
<feature type="non-terminal residue" evidence="2">
    <location>
        <position position="80"/>
    </location>
</feature>
<gene>
    <name evidence="2" type="ORF">LN736_15965</name>
</gene>
<dbReference type="Pfam" id="PF06782">
    <property type="entry name" value="UPF0236"/>
    <property type="match status" value="1"/>
</dbReference>
<dbReference type="InterPro" id="IPR009620">
    <property type="entry name" value="UPF0236"/>
</dbReference>
<sequence length="80" mass="9648">MNNIILDELELNFNNIEEEVYGIVCEAGLSRIKLMLENVDNLILESRNTKRYRYKFKTEKTIQTIMGDLTFSRRYYIDKY</sequence>
<organism evidence="2 3">
    <name type="scientific">Clostridium aromativorans</name>
    <dbReference type="NCBI Taxonomy" id="2836848"/>
    <lineage>
        <taxon>Bacteria</taxon>
        <taxon>Bacillati</taxon>
        <taxon>Bacillota</taxon>
        <taxon>Clostridia</taxon>
        <taxon>Eubacteriales</taxon>
        <taxon>Clostridiaceae</taxon>
        <taxon>Clostridium</taxon>
    </lineage>
</organism>
<evidence type="ECO:0000313" key="3">
    <source>
        <dbReference type="Proteomes" id="UP001165422"/>
    </source>
</evidence>
<reference evidence="2" key="1">
    <citation type="submission" date="2021-11" db="EMBL/GenBank/DDBJ databases">
        <authorList>
            <person name="Qingchun L."/>
            <person name="Dong Z."/>
            <person name="Zongwei Q."/>
            <person name="Jia Z."/>
            <person name="Duotao L."/>
        </authorList>
    </citation>
    <scope>NUCLEOTIDE SEQUENCE</scope>
    <source>
        <strain evidence="2">WLY-B-L2</strain>
    </source>
</reference>
<name>A0ABS8N963_9CLOT</name>
<accession>A0ABS8N963</accession>
<dbReference type="Proteomes" id="UP001165422">
    <property type="component" value="Unassembled WGS sequence"/>
</dbReference>
<proteinExistence type="inferred from homology"/>
<comment type="similarity">
    <text evidence="1">Belongs to the UPF0236 family.</text>
</comment>
<evidence type="ECO:0000313" key="2">
    <source>
        <dbReference type="EMBL" id="MCC9296351.1"/>
    </source>
</evidence>
<dbReference type="RefSeq" id="WP_229981981.1">
    <property type="nucleotide sequence ID" value="NZ_JAJJPB010000029.1"/>
</dbReference>
<evidence type="ECO:0000256" key="1">
    <source>
        <dbReference type="ARBA" id="ARBA00006539"/>
    </source>
</evidence>
<comment type="caution">
    <text evidence="2">The sequence shown here is derived from an EMBL/GenBank/DDBJ whole genome shotgun (WGS) entry which is preliminary data.</text>
</comment>
<protein>
    <submittedName>
        <fullName evidence="2">UPF0236 family protein</fullName>
    </submittedName>
</protein>
<keyword evidence="3" id="KW-1185">Reference proteome</keyword>